<dbReference type="Pfam" id="PF13277">
    <property type="entry name" value="YmdB"/>
    <property type="match status" value="1"/>
</dbReference>
<dbReference type="NCBIfam" id="TIGR00282">
    <property type="entry name" value="TIGR00282 family metallophosphoesterase"/>
    <property type="match status" value="1"/>
</dbReference>
<dbReference type="PANTHER" id="PTHR36303:SF1">
    <property type="entry name" value="2',3'-CYCLIC-NUCLEOTIDE 2'-PHOSPHODIESTERASE"/>
    <property type="match status" value="1"/>
</dbReference>
<protein>
    <submittedName>
        <fullName evidence="3">TIGR00282 family metallophosphoesterase</fullName>
    </submittedName>
</protein>
<feature type="binding site" evidence="2">
    <location>
        <position position="68"/>
    </location>
    <ligand>
        <name>Fe cation</name>
        <dbReference type="ChEBI" id="CHEBI:24875"/>
        <label>2</label>
    </ligand>
</feature>
<sequence>MKRILFIGDIVGDLGMHLAQNLTPKIIKDYKCDFCIINGENADQGKGITKTQAEKLHKAGADVISGGNHSFQKRSSEVLTHPSFRALRPANYPRGNPGEGSVIIEKSGTSLVVINLQGRSYLPPIDCPFQKLDSMLSTFRPAHKNIFVDFHAEASAEKLAMGWEFDGRVTALVGTHTHVQTADARILPKGTAYITDVGMTGPADSVIGMDPDTAIMRFRTQQLKYFKLAHRNPKISGVIIDFDERTGKGKKITPFYISQESYDESSLA</sequence>
<feature type="binding site" evidence="2">
    <location>
        <position position="41"/>
    </location>
    <ligand>
        <name>Fe cation</name>
        <dbReference type="ChEBI" id="CHEBI:24875"/>
        <label>1</label>
    </ligand>
</feature>
<dbReference type="Proteomes" id="UP000886005">
    <property type="component" value="Unassembled WGS sequence"/>
</dbReference>
<dbReference type="Gene3D" id="3.60.21.10">
    <property type="match status" value="1"/>
</dbReference>
<dbReference type="GO" id="GO:0046872">
    <property type="term" value="F:metal ion binding"/>
    <property type="evidence" value="ECO:0007669"/>
    <property type="project" value="UniProtKB-KW"/>
</dbReference>
<feature type="binding site" evidence="2">
    <location>
        <position position="9"/>
    </location>
    <ligand>
        <name>Fe cation</name>
        <dbReference type="ChEBI" id="CHEBI:24875"/>
        <label>1</label>
    </ligand>
</feature>
<dbReference type="AlphaFoldDB" id="A0A7V1LK31"/>
<dbReference type="InterPro" id="IPR029052">
    <property type="entry name" value="Metallo-depent_PP-like"/>
</dbReference>
<feature type="binding site" evidence="2">
    <location>
        <position position="176"/>
    </location>
    <ligand>
        <name>Fe cation</name>
        <dbReference type="ChEBI" id="CHEBI:24875"/>
        <label>2</label>
    </ligand>
</feature>
<dbReference type="GO" id="GO:0004113">
    <property type="term" value="F:2',3'-cyclic-nucleotide 3'-phosphodiesterase activity"/>
    <property type="evidence" value="ECO:0007669"/>
    <property type="project" value="TreeGrafter"/>
</dbReference>
<organism evidence="3">
    <name type="scientific">Caldithrix abyssi</name>
    <dbReference type="NCBI Taxonomy" id="187145"/>
    <lineage>
        <taxon>Bacteria</taxon>
        <taxon>Pseudomonadati</taxon>
        <taxon>Calditrichota</taxon>
        <taxon>Calditrichia</taxon>
        <taxon>Calditrichales</taxon>
        <taxon>Calditrichaceae</taxon>
        <taxon>Caldithrix</taxon>
    </lineage>
</organism>
<keyword evidence="2" id="KW-0479">Metal-binding</keyword>
<evidence type="ECO:0000313" key="3">
    <source>
        <dbReference type="EMBL" id="HED09416.1"/>
    </source>
</evidence>
<feature type="binding site" evidence="2">
    <location>
        <position position="40"/>
    </location>
    <ligand>
        <name>Fe cation</name>
        <dbReference type="ChEBI" id="CHEBI:24875"/>
        <label>2</label>
    </ligand>
</feature>
<reference evidence="3" key="1">
    <citation type="journal article" date="2020" name="mSystems">
        <title>Genome- and Community-Level Interaction Insights into Carbon Utilization and Element Cycling Functions of Hydrothermarchaeota in Hydrothermal Sediment.</title>
        <authorList>
            <person name="Zhou Z."/>
            <person name="Liu Y."/>
            <person name="Xu W."/>
            <person name="Pan J."/>
            <person name="Luo Z.H."/>
            <person name="Li M."/>
        </authorList>
    </citation>
    <scope>NUCLEOTIDE SEQUENCE [LARGE SCALE GENOMIC DNA]</scope>
    <source>
        <strain evidence="3">HyVt-456</strain>
    </source>
</reference>
<gene>
    <name evidence="3" type="ORF">ENJ10_01885</name>
</gene>
<dbReference type="PANTHER" id="PTHR36303">
    <property type="entry name" value="2',3'-CYCLIC-NUCLEOTIDE 2'-PHOSPHODIESTERASE"/>
    <property type="match status" value="1"/>
</dbReference>
<evidence type="ECO:0000256" key="2">
    <source>
        <dbReference type="PIRSR" id="PIRSR004789-51"/>
    </source>
</evidence>
<evidence type="ECO:0000256" key="1">
    <source>
        <dbReference type="PIRSR" id="PIRSR004789-50"/>
    </source>
</evidence>
<feature type="binding site" evidence="2">
    <location>
        <position position="151"/>
    </location>
    <ligand>
        <name>Fe cation</name>
        <dbReference type="ChEBI" id="CHEBI:24875"/>
        <label>2</label>
    </ligand>
</feature>
<dbReference type="PIRSF" id="PIRSF004789">
    <property type="entry name" value="DR1281"/>
    <property type="match status" value="1"/>
</dbReference>
<dbReference type="InterPro" id="IPR005235">
    <property type="entry name" value="YmdB-like"/>
</dbReference>
<accession>A0A7V1LK31</accession>
<name>A0A7V1LK31_CALAY</name>
<dbReference type="SUPFAM" id="SSF56300">
    <property type="entry name" value="Metallo-dependent phosphatases"/>
    <property type="match status" value="1"/>
</dbReference>
<comment type="caution">
    <text evidence="3">The sequence shown here is derived from an EMBL/GenBank/DDBJ whole genome shotgun (WGS) entry which is preliminary data.</text>
</comment>
<proteinExistence type="predicted"/>
<feature type="active site" description="Proton donor" evidence="1">
    <location>
        <position position="69"/>
    </location>
</feature>
<feature type="binding site" evidence="2">
    <location>
        <position position="40"/>
    </location>
    <ligand>
        <name>Fe cation</name>
        <dbReference type="ChEBI" id="CHEBI:24875"/>
        <label>1</label>
    </ligand>
</feature>
<feature type="binding site" evidence="2">
    <location>
        <position position="178"/>
    </location>
    <ligand>
        <name>Fe cation</name>
        <dbReference type="ChEBI" id="CHEBI:24875"/>
        <label>1</label>
    </ligand>
</feature>
<dbReference type="EMBL" id="DRLD01000055">
    <property type="protein sequence ID" value="HED09416.1"/>
    <property type="molecule type" value="Genomic_DNA"/>
</dbReference>